<dbReference type="Gene3D" id="3.30.70.330">
    <property type="match status" value="1"/>
</dbReference>
<proteinExistence type="predicted"/>
<keyword evidence="3 4" id="KW-0862">Zinc</keyword>
<feature type="compositionally biased region" description="Polar residues" evidence="5">
    <location>
        <begin position="21"/>
        <end position="32"/>
    </location>
</feature>
<accession>A0AA39Y0F7</accession>
<dbReference type="InterPro" id="IPR035979">
    <property type="entry name" value="RBD_domain_sf"/>
</dbReference>
<feature type="zinc finger region" description="C3H1-type" evidence="4">
    <location>
        <begin position="418"/>
        <end position="445"/>
    </location>
</feature>
<gene>
    <name evidence="7" type="primary">FLO11_1</name>
    <name evidence="7" type="ORF">DIS24_g9187</name>
</gene>
<name>A0AA39Y0F7_9PEZI</name>
<dbReference type="InterPro" id="IPR036855">
    <property type="entry name" value="Znf_CCCH_sf"/>
</dbReference>
<dbReference type="Proteomes" id="UP001175001">
    <property type="component" value="Unassembled WGS sequence"/>
</dbReference>
<evidence type="ECO:0000256" key="3">
    <source>
        <dbReference type="ARBA" id="ARBA00022833"/>
    </source>
</evidence>
<feature type="region of interest" description="Disordered" evidence="5">
    <location>
        <begin position="101"/>
        <end position="158"/>
    </location>
</feature>
<dbReference type="Gene3D" id="4.10.1000.10">
    <property type="entry name" value="Zinc finger, CCCH-type"/>
    <property type="match status" value="1"/>
</dbReference>
<keyword evidence="8" id="KW-1185">Reference proteome</keyword>
<comment type="caution">
    <text evidence="7">The sequence shown here is derived from an EMBL/GenBank/DDBJ whole genome shotgun (WGS) entry which is preliminary data.</text>
</comment>
<dbReference type="GO" id="GO:0003676">
    <property type="term" value="F:nucleic acid binding"/>
    <property type="evidence" value="ECO:0007669"/>
    <property type="project" value="InterPro"/>
</dbReference>
<organism evidence="7 8">
    <name type="scientific">Lasiodiplodia hormozganensis</name>
    <dbReference type="NCBI Taxonomy" id="869390"/>
    <lineage>
        <taxon>Eukaryota</taxon>
        <taxon>Fungi</taxon>
        <taxon>Dikarya</taxon>
        <taxon>Ascomycota</taxon>
        <taxon>Pezizomycotina</taxon>
        <taxon>Dothideomycetes</taxon>
        <taxon>Dothideomycetes incertae sedis</taxon>
        <taxon>Botryosphaeriales</taxon>
        <taxon>Botryosphaeriaceae</taxon>
        <taxon>Lasiodiplodia</taxon>
    </lineage>
</organism>
<evidence type="ECO:0000313" key="8">
    <source>
        <dbReference type="Proteomes" id="UP001175001"/>
    </source>
</evidence>
<evidence type="ECO:0000256" key="1">
    <source>
        <dbReference type="ARBA" id="ARBA00022723"/>
    </source>
</evidence>
<dbReference type="SUPFAM" id="SSF90229">
    <property type="entry name" value="CCCH zinc finger"/>
    <property type="match status" value="1"/>
</dbReference>
<reference evidence="7" key="1">
    <citation type="submission" date="2023-06" db="EMBL/GenBank/DDBJ databases">
        <title>Multi-omics analyses reveal the molecular pathogenesis toolkit of Lasiodiplodia hormozganensis, a cross-kingdom pathogen.</title>
        <authorList>
            <person name="Felix C."/>
            <person name="Meneses R."/>
            <person name="Goncalves M.F.M."/>
            <person name="Tilleman L."/>
            <person name="Duarte A.S."/>
            <person name="Jorrin-Novo J.V."/>
            <person name="Van De Peer Y."/>
            <person name="Deforce D."/>
            <person name="Van Nieuwerburgh F."/>
            <person name="Esteves A.C."/>
            <person name="Alves A."/>
        </authorList>
    </citation>
    <scope>NUCLEOTIDE SEQUENCE</scope>
    <source>
        <strain evidence="7">CBS 339.90</strain>
    </source>
</reference>
<feature type="domain" description="C3H1-type" evidence="6">
    <location>
        <begin position="418"/>
        <end position="445"/>
    </location>
</feature>
<feature type="compositionally biased region" description="Polar residues" evidence="5">
    <location>
        <begin position="103"/>
        <end position="117"/>
    </location>
</feature>
<dbReference type="SUPFAM" id="SSF54928">
    <property type="entry name" value="RNA-binding domain, RBD"/>
    <property type="match status" value="1"/>
</dbReference>
<dbReference type="EMBL" id="JAUJDW010000077">
    <property type="protein sequence ID" value="KAK0642330.1"/>
    <property type="molecule type" value="Genomic_DNA"/>
</dbReference>
<feature type="region of interest" description="Disordered" evidence="5">
    <location>
        <begin position="21"/>
        <end position="43"/>
    </location>
</feature>
<evidence type="ECO:0000313" key="7">
    <source>
        <dbReference type="EMBL" id="KAK0642330.1"/>
    </source>
</evidence>
<dbReference type="GO" id="GO:0008270">
    <property type="term" value="F:zinc ion binding"/>
    <property type="evidence" value="ECO:0007669"/>
    <property type="project" value="UniProtKB-KW"/>
</dbReference>
<evidence type="ECO:0000259" key="6">
    <source>
        <dbReference type="PROSITE" id="PS50103"/>
    </source>
</evidence>
<dbReference type="AlphaFoldDB" id="A0AA39Y0F7"/>
<keyword evidence="1 4" id="KW-0479">Metal-binding</keyword>
<dbReference type="Pfam" id="PF18044">
    <property type="entry name" value="zf-CCCH_4"/>
    <property type="match status" value="1"/>
</dbReference>
<keyword evidence="2 4" id="KW-0863">Zinc-finger</keyword>
<dbReference type="InterPro" id="IPR041367">
    <property type="entry name" value="Znf-CCCH_4"/>
</dbReference>
<dbReference type="PROSITE" id="PS50103">
    <property type="entry name" value="ZF_C3H1"/>
    <property type="match status" value="1"/>
</dbReference>
<evidence type="ECO:0000256" key="2">
    <source>
        <dbReference type="ARBA" id="ARBA00022771"/>
    </source>
</evidence>
<dbReference type="InterPro" id="IPR012677">
    <property type="entry name" value="Nucleotide-bd_a/b_plait_sf"/>
</dbReference>
<dbReference type="SMART" id="SM00356">
    <property type="entry name" value="ZnF_C3H1"/>
    <property type="match status" value="1"/>
</dbReference>
<sequence>MDQAGELARLRAELAALKLSISQNNSKPTESSKPVIPSQAVPTTKTALVENDPPNAQPISTSFAPVPGGLRGSRYAASAPAIAPVSRSPLADHDLVTRGNVASAENSHQSSAASTSIPHPPRLNVSNIGGGVATGSPLTPLTNAQHHHSNRSLLGQDYKPPTKERIAKRGAVKIVPTSTPTTTAMTAATGKSMALGATAIHSKEHASMQAEDHNRKHAEGNEAPADAHCRYYAEVKKVEEGPLQREKNAEVFAMQNAQAHGTAENMAIVARPSDGDIQANKSFDAKKISSGSNGPNAVRNDFLVNSGRRICMSNLPSGANGKDIQELIEKKANAGQSIESITIFRRANGQPGYALVDAAKDKDALHIVKWMTDERLFGWPVDMRMAHELSKEAVDKLLETGSSTLMLAHEKTSMDDSAGRTVTCRYWLLGDCRNGANCKFFHGLAGGGSPSDTMKYSNARRDGAQRAKRNYNFDNIPLRAEGPGEESGGSIFGTSVYRPTALRVITGEP</sequence>
<evidence type="ECO:0000256" key="4">
    <source>
        <dbReference type="PROSITE-ProRule" id="PRU00723"/>
    </source>
</evidence>
<dbReference type="InterPro" id="IPR000571">
    <property type="entry name" value="Znf_CCCH"/>
</dbReference>
<evidence type="ECO:0000256" key="5">
    <source>
        <dbReference type="SAM" id="MobiDB-lite"/>
    </source>
</evidence>
<protein>
    <submittedName>
        <fullName evidence="7">Flocculation protein FLO11</fullName>
    </submittedName>
</protein>